<dbReference type="InterPro" id="IPR019533">
    <property type="entry name" value="Peptidase_S26"/>
</dbReference>
<sequence length="235" mass="25159">MRPRGTIHRRSRFSALVKETVIILVSALVLSFVVKTFLVQPFMIPSESMEDTLVAGDRVLVSKLTPGPFDLSRGDVVVFKDPGGWLDGVPASRADNMPTWLSTPLTVVGLRPQDAGEHLIKRVVGLPGDRVTCCTDAGLLTVNGVEIDETQYLASGALPSQTEFDVTVPSGSLWVLGDNRQHSGDSRYNGGKPGGGFVPLDNVVGVAFAKVWPLDRVALMRNPGDVFADVPAPTP</sequence>
<dbReference type="SUPFAM" id="SSF51306">
    <property type="entry name" value="LexA/Signal peptidase"/>
    <property type="match status" value="1"/>
</dbReference>
<keyword evidence="5 6" id="KW-0378">Hydrolase</keyword>
<dbReference type="Gene3D" id="2.10.109.10">
    <property type="entry name" value="Umud Fragment, subunit A"/>
    <property type="match status" value="1"/>
</dbReference>
<proteinExistence type="inferred from homology"/>
<comment type="caution">
    <text evidence="8">The sequence shown here is derived from an EMBL/GenBank/DDBJ whole genome shotgun (WGS) entry which is preliminary data.</text>
</comment>
<dbReference type="InterPro" id="IPR036286">
    <property type="entry name" value="LexA/Signal_pep-like_sf"/>
</dbReference>
<name>A0ABR9DRJ5_9MICO</name>
<comment type="similarity">
    <text evidence="3 6">Belongs to the peptidase S26 family.</text>
</comment>
<dbReference type="PROSITE" id="PS00761">
    <property type="entry name" value="SPASE_I_3"/>
    <property type="match status" value="1"/>
</dbReference>
<keyword evidence="6" id="KW-0812">Transmembrane</keyword>
<keyword evidence="6" id="KW-0472">Membrane</keyword>
<dbReference type="InterPro" id="IPR000223">
    <property type="entry name" value="Pept_S26A_signal_pept_1"/>
</dbReference>
<dbReference type="GO" id="GO:0009003">
    <property type="term" value="F:signal peptidase activity"/>
    <property type="evidence" value="ECO:0007669"/>
    <property type="project" value="UniProtKB-EC"/>
</dbReference>
<dbReference type="Pfam" id="PF10502">
    <property type="entry name" value="Peptidase_S26"/>
    <property type="match status" value="1"/>
</dbReference>
<gene>
    <name evidence="8" type="primary">lepB</name>
    <name evidence="8" type="ORF">IGS67_08950</name>
</gene>
<evidence type="ECO:0000313" key="9">
    <source>
        <dbReference type="Proteomes" id="UP000642107"/>
    </source>
</evidence>
<dbReference type="PANTHER" id="PTHR43390">
    <property type="entry name" value="SIGNAL PEPTIDASE I"/>
    <property type="match status" value="1"/>
</dbReference>
<evidence type="ECO:0000256" key="4">
    <source>
        <dbReference type="ARBA" id="ARBA00013208"/>
    </source>
</evidence>
<comment type="subcellular location">
    <subcellularLocation>
        <location evidence="2">Cell membrane</location>
        <topology evidence="2">Single-pass type II membrane protein</topology>
    </subcellularLocation>
    <subcellularLocation>
        <location evidence="6">Membrane</location>
        <topology evidence="6">Single-pass type II membrane protein</topology>
    </subcellularLocation>
</comment>
<protein>
    <recommendedName>
        <fullName evidence="4 6">Signal peptidase I</fullName>
        <ecNumber evidence="4 6">3.4.21.89</ecNumber>
    </recommendedName>
</protein>
<organism evidence="8 9">
    <name type="scientific">Flavimobilis rhizosphaerae</name>
    <dbReference type="NCBI Taxonomy" id="2775421"/>
    <lineage>
        <taxon>Bacteria</taxon>
        <taxon>Bacillati</taxon>
        <taxon>Actinomycetota</taxon>
        <taxon>Actinomycetes</taxon>
        <taxon>Micrococcales</taxon>
        <taxon>Jonesiaceae</taxon>
        <taxon>Flavimobilis</taxon>
    </lineage>
</organism>
<evidence type="ECO:0000256" key="3">
    <source>
        <dbReference type="ARBA" id="ARBA00009370"/>
    </source>
</evidence>
<feature type="transmembrane region" description="Helical" evidence="6">
    <location>
        <begin position="21"/>
        <end position="43"/>
    </location>
</feature>
<evidence type="ECO:0000256" key="2">
    <source>
        <dbReference type="ARBA" id="ARBA00004401"/>
    </source>
</evidence>
<feature type="domain" description="Peptidase S26" evidence="7">
    <location>
        <begin position="18"/>
        <end position="212"/>
    </location>
</feature>
<evidence type="ECO:0000256" key="1">
    <source>
        <dbReference type="ARBA" id="ARBA00000677"/>
    </source>
</evidence>
<dbReference type="EMBL" id="JACZDF010000004">
    <property type="protein sequence ID" value="MBD9699613.1"/>
    <property type="molecule type" value="Genomic_DNA"/>
</dbReference>
<dbReference type="PRINTS" id="PR00727">
    <property type="entry name" value="LEADERPTASE"/>
</dbReference>
<evidence type="ECO:0000313" key="8">
    <source>
        <dbReference type="EMBL" id="MBD9699613.1"/>
    </source>
</evidence>
<dbReference type="PANTHER" id="PTHR43390:SF1">
    <property type="entry name" value="CHLOROPLAST PROCESSING PEPTIDASE"/>
    <property type="match status" value="1"/>
</dbReference>
<keyword evidence="9" id="KW-1185">Reference proteome</keyword>
<dbReference type="NCBIfam" id="TIGR02227">
    <property type="entry name" value="sigpep_I_bact"/>
    <property type="match status" value="1"/>
</dbReference>
<reference evidence="8 9" key="1">
    <citation type="submission" date="2020-09" db="EMBL/GenBank/DDBJ databases">
        <title>Flavimobilis rhizosphaerae sp. nov., isolated from rhizosphere soil of Spartina alterniflora.</title>
        <authorList>
            <person name="Hanqin C."/>
        </authorList>
    </citation>
    <scope>NUCLEOTIDE SEQUENCE [LARGE SCALE GENOMIC DNA]</scope>
    <source>
        <strain evidence="8 9">GY 10621</strain>
    </source>
</reference>
<dbReference type="InterPro" id="IPR019758">
    <property type="entry name" value="Pept_S26A_signal_pept_1_CS"/>
</dbReference>
<comment type="catalytic activity">
    <reaction evidence="1 6">
        <text>Cleavage of hydrophobic, N-terminal signal or leader sequences from secreted and periplasmic proteins.</text>
        <dbReference type="EC" id="3.4.21.89"/>
    </reaction>
</comment>
<dbReference type="Proteomes" id="UP000642107">
    <property type="component" value="Unassembled WGS sequence"/>
</dbReference>
<keyword evidence="6" id="KW-1133">Transmembrane helix</keyword>
<evidence type="ECO:0000256" key="6">
    <source>
        <dbReference type="RuleBase" id="RU362042"/>
    </source>
</evidence>
<evidence type="ECO:0000259" key="7">
    <source>
        <dbReference type="Pfam" id="PF10502"/>
    </source>
</evidence>
<evidence type="ECO:0000256" key="5">
    <source>
        <dbReference type="ARBA" id="ARBA00022801"/>
    </source>
</evidence>
<accession>A0ABR9DRJ5</accession>
<dbReference type="EC" id="3.4.21.89" evidence="4 6"/>
<dbReference type="CDD" id="cd06530">
    <property type="entry name" value="S26_SPase_I"/>
    <property type="match status" value="1"/>
</dbReference>
<keyword evidence="6" id="KW-0645">Protease</keyword>